<dbReference type="InterPro" id="IPR050232">
    <property type="entry name" value="FBL13/AtMIF1-like"/>
</dbReference>
<dbReference type="Gene3D" id="1.20.1280.50">
    <property type="match status" value="1"/>
</dbReference>
<dbReference type="Gene3D" id="3.80.10.10">
    <property type="entry name" value="Ribonuclease Inhibitor"/>
    <property type="match status" value="1"/>
</dbReference>
<dbReference type="OrthoDB" id="612216at2759"/>
<evidence type="ECO:0000259" key="1">
    <source>
        <dbReference type="PROSITE" id="PS50181"/>
    </source>
</evidence>
<evidence type="ECO:0000313" key="3">
    <source>
        <dbReference type="Proteomes" id="UP000554482"/>
    </source>
</evidence>
<dbReference type="PANTHER" id="PTHR31900:SF34">
    <property type="entry name" value="EMB|CAB62440.1-RELATED"/>
    <property type="match status" value="1"/>
</dbReference>
<keyword evidence="3" id="KW-1185">Reference proteome</keyword>
<protein>
    <submittedName>
        <fullName evidence="2">F-box protein</fullName>
    </submittedName>
</protein>
<comment type="caution">
    <text evidence="2">The sequence shown here is derived from an EMBL/GenBank/DDBJ whole genome shotgun (WGS) entry which is preliminary data.</text>
</comment>
<dbReference type="InterPro" id="IPR001810">
    <property type="entry name" value="F-box_dom"/>
</dbReference>
<dbReference type="Proteomes" id="UP000554482">
    <property type="component" value="Unassembled WGS sequence"/>
</dbReference>
<dbReference type="InterPro" id="IPR055411">
    <property type="entry name" value="LRR_FXL15/At3g58940/PEG3-like"/>
</dbReference>
<evidence type="ECO:0000313" key="2">
    <source>
        <dbReference type="EMBL" id="KAF5184142.1"/>
    </source>
</evidence>
<dbReference type="Pfam" id="PF24758">
    <property type="entry name" value="LRR_At5g56370"/>
    <property type="match status" value="1"/>
</dbReference>
<organism evidence="2 3">
    <name type="scientific">Thalictrum thalictroides</name>
    <name type="common">Rue-anemone</name>
    <name type="synonym">Anemone thalictroides</name>
    <dbReference type="NCBI Taxonomy" id="46969"/>
    <lineage>
        <taxon>Eukaryota</taxon>
        <taxon>Viridiplantae</taxon>
        <taxon>Streptophyta</taxon>
        <taxon>Embryophyta</taxon>
        <taxon>Tracheophyta</taxon>
        <taxon>Spermatophyta</taxon>
        <taxon>Magnoliopsida</taxon>
        <taxon>Ranunculales</taxon>
        <taxon>Ranunculaceae</taxon>
        <taxon>Thalictroideae</taxon>
        <taxon>Thalictrum</taxon>
    </lineage>
</organism>
<feature type="non-terminal residue" evidence="2">
    <location>
        <position position="1"/>
    </location>
</feature>
<reference evidence="2 3" key="1">
    <citation type="submission" date="2020-06" db="EMBL/GenBank/DDBJ databases">
        <title>Transcriptomic and genomic resources for Thalictrum thalictroides and T. hernandezii: Facilitating candidate gene discovery in an emerging model plant lineage.</title>
        <authorList>
            <person name="Arias T."/>
            <person name="Riano-Pachon D.M."/>
            <person name="Di Stilio V.S."/>
        </authorList>
    </citation>
    <scope>NUCLEOTIDE SEQUENCE [LARGE SCALE GENOMIC DNA]</scope>
    <source>
        <strain evidence="3">cv. WT478/WT964</strain>
        <tissue evidence="2">Leaves</tissue>
    </source>
</reference>
<dbReference type="PANTHER" id="PTHR31900">
    <property type="entry name" value="F-BOX/RNI SUPERFAMILY PROTEIN-RELATED"/>
    <property type="match status" value="1"/>
</dbReference>
<gene>
    <name evidence="2" type="ORF">FRX31_026270</name>
</gene>
<dbReference type="SUPFAM" id="SSF81383">
    <property type="entry name" value="F-box domain"/>
    <property type="match status" value="1"/>
</dbReference>
<feature type="domain" description="F-box" evidence="1">
    <location>
        <begin position="16"/>
        <end position="64"/>
    </location>
</feature>
<dbReference type="AlphaFoldDB" id="A0A7J6VIK9"/>
<sequence length="440" mass="50166">MKKKKKCFSSSSEQKEDRLTSLPESIRNHIVSFLPIEDTVKLTILSTQWRNICSCLSNLKFDQSLLKNKTELKQRDFRNLVDRLLINHDNSNVTKFSLSVRVDPEVITGLHINSWISFALKHNVQDLYLGLLSDLYLGLLSGQVDRLPSALFTCNTLIALHLCGMELQLPTVIYFPNIKTLKLDCVKFFDERFTEIFLPRCPALEYLSLIGCQFFFLTSFTISAPNLKVLVFCYYVTSKLEVNLSAPNLQWMEYNSICKLNVSPETLRSLTTAKIVTYIVLYPMSMVTKILMGLCKVTTLSLEGTAIELLARDEALSACFPISCSSLTHLNLEMRPSKDHVKVVVLLLRSYPNLQSLHIWFQTKMESTNISDIKAYQKSQEFSTGSNILLINLHHLKGLICKCISKDFVAKEAEIWSAEAVMMSQIKMKSYSGDTWVMME</sequence>
<proteinExistence type="predicted"/>
<dbReference type="EMBL" id="JABWDY010032496">
    <property type="protein sequence ID" value="KAF5184142.1"/>
    <property type="molecule type" value="Genomic_DNA"/>
</dbReference>
<dbReference type="InterPro" id="IPR032675">
    <property type="entry name" value="LRR_dom_sf"/>
</dbReference>
<name>A0A7J6VIK9_THATH</name>
<accession>A0A7J6VIK9</accession>
<dbReference type="SUPFAM" id="SSF52047">
    <property type="entry name" value="RNI-like"/>
    <property type="match status" value="1"/>
</dbReference>
<dbReference type="Pfam" id="PF00646">
    <property type="entry name" value="F-box"/>
    <property type="match status" value="1"/>
</dbReference>
<dbReference type="InterPro" id="IPR036047">
    <property type="entry name" value="F-box-like_dom_sf"/>
</dbReference>
<dbReference type="PROSITE" id="PS50181">
    <property type="entry name" value="FBOX"/>
    <property type="match status" value="1"/>
</dbReference>